<reference evidence="8 9" key="1">
    <citation type="submission" date="2019-04" db="EMBL/GenBank/DDBJ databases">
        <title>Friends and foes A comparative genomics study of 23 Aspergillus species from section Flavi.</title>
        <authorList>
            <consortium name="DOE Joint Genome Institute"/>
            <person name="Kjaerbolling I."/>
            <person name="Vesth T."/>
            <person name="Frisvad J.C."/>
            <person name="Nybo J.L."/>
            <person name="Theobald S."/>
            <person name="Kildgaard S."/>
            <person name="Isbrandt T."/>
            <person name="Kuo A."/>
            <person name="Sato A."/>
            <person name="Lyhne E.K."/>
            <person name="Kogle M.E."/>
            <person name="Wiebenga A."/>
            <person name="Kun R.S."/>
            <person name="Lubbers R.J."/>
            <person name="Makela M.R."/>
            <person name="Barry K."/>
            <person name="Chovatia M."/>
            <person name="Clum A."/>
            <person name="Daum C."/>
            <person name="Haridas S."/>
            <person name="He G."/>
            <person name="LaButti K."/>
            <person name="Lipzen A."/>
            <person name="Mondo S."/>
            <person name="Riley R."/>
            <person name="Salamov A."/>
            <person name="Simmons B.A."/>
            <person name="Magnuson J.K."/>
            <person name="Henrissat B."/>
            <person name="Mortensen U.H."/>
            <person name="Larsen T.O."/>
            <person name="Devries R.P."/>
            <person name="Grigoriev I.V."/>
            <person name="Machida M."/>
            <person name="Baker S.E."/>
            <person name="Andersen M.R."/>
        </authorList>
    </citation>
    <scope>NUCLEOTIDE SEQUENCE [LARGE SCALE GENOMIC DNA]</scope>
    <source>
        <strain evidence="8 9">IBT 18842</strain>
    </source>
</reference>
<evidence type="ECO:0000256" key="1">
    <source>
        <dbReference type="ARBA" id="ARBA00004141"/>
    </source>
</evidence>
<feature type="transmembrane region" description="Helical" evidence="6">
    <location>
        <begin position="469"/>
        <end position="489"/>
    </location>
</feature>
<evidence type="ECO:0000313" key="9">
    <source>
        <dbReference type="Proteomes" id="UP000325780"/>
    </source>
</evidence>
<dbReference type="PANTHER" id="PTHR11040">
    <property type="entry name" value="ZINC/IRON TRANSPORTER"/>
    <property type="match status" value="1"/>
</dbReference>
<feature type="signal peptide" evidence="7">
    <location>
        <begin position="1"/>
        <end position="17"/>
    </location>
</feature>
<feature type="transmembrane region" description="Helical" evidence="6">
    <location>
        <begin position="339"/>
        <end position="360"/>
    </location>
</feature>
<dbReference type="Proteomes" id="UP000325780">
    <property type="component" value="Unassembled WGS sequence"/>
</dbReference>
<dbReference type="InterPro" id="IPR003689">
    <property type="entry name" value="ZIP"/>
</dbReference>
<dbReference type="GO" id="GO:0005886">
    <property type="term" value="C:plasma membrane"/>
    <property type="evidence" value="ECO:0007669"/>
    <property type="project" value="TreeGrafter"/>
</dbReference>
<name>A0A5N6TX01_ASPAV</name>
<evidence type="ECO:0000256" key="5">
    <source>
        <dbReference type="SAM" id="MobiDB-lite"/>
    </source>
</evidence>
<evidence type="ECO:0000256" key="6">
    <source>
        <dbReference type="SAM" id="Phobius"/>
    </source>
</evidence>
<feature type="chain" id="PRO_5025056235" evidence="7">
    <location>
        <begin position="18"/>
        <end position="493"/>
    </location>
</feature>
<keyword evidence="2 6" id="KW-0812">Transmembrane</keyword>
<evidence type="ECO:0000256" key="7">
    <source>
        <dbReference type="SAM" id="SignalP"/>
    </source>
</evidence>
<keyword evidence="4 6" id="KW-0472">Membrane</keyword>
<dbReference type="PANTHER" id="PTHR11040:SF44">
    <property type="entry name" value="PROTEIN ZNTC-RELATED"/>
    <property type="match status" value="1"/>
</dbReference>
<feature type="transmembrane region" description="Helical" evidence="6">
    <location>
        <begin position="366"/>
        <end position="388"/>
    </location>
</feature>
<keyword evidence="3 6" id="KW-1133">Transmembrane helix</keyword>
<evidence type="ECO:0000256" key="4">
    <source>
        <dbReference type="ARBA" id="ARBA00023136"/>
    </source>
</evidence>
<evidence type="ECO:0000256" key="2">
    <source>
        <dbReference type="ARBA" id="ARBA00022692"/>
    </source>
</evidence>
<feature type="transmembrane region" description="Helical" evidence="6">
    <location>
        <begin position="229"/>
        <end position="248"/>
    </location>
</feature>
<accession>A0A5N6TX01</accession>
<feature type="transmembrane region" description="Helical" evidence="6">
    <location>
        <begin position="260"/>
        <end position="279"/>
    </location>
</feature>
<proteinExistence type="predicted"/>
<keyword evidence="7" id="KW-0732">Signal</keyword>
<organism evidence="8 9">
    <name type="scientific">Aspergillus avenaceus</name>
    <dbReference type="NCBI Taxonomy" id="36643"/>
    <lineage>
        <taxon>Eukaryota</taxon>
        <taxon>Fungi</taxon>
        <taxon>Dikarya</taxon>
        <taxon>Ascomycota</taxon>
        <taxon>Pezizomycotina</taxon>
        <taxon>Eurotiomycetes</taxon>
        <taxon>Eurotiomycetidae</taxon>
        <taxon>Eurotiales</taxon>
        <taxon>Aspergillaceae</taxon>
        <taxon>Aspergillus</taxon>
        <taxon>Aspergillus subgen. Circumdati</taxon>
    </lineage>
</organism>
<sequence>MLRGLLLTSIATGIVQAQSYSGCHRHGSVEYCYGADGEETPITTHAQSTTNAQITSVPATTTSSAQSSAVTGCHNHGDDVYCIDGDGHEVQVSLAATPTGELPAQYTGCHSHGSSQYCLDADGNDVQILEEGETTDGSDSESSDSTGGMNCHFHAGVEHCVGAGESEGSSTKSCGVQSRDYDMPLRIGTLFVVLVTSAIGVFLPMLLIKLPLPNLNSIASTIIKQFGTGVILSTAFVHLYTHATLMFANDCLGELEYEATTSAVVMAGIFLSFLTEYIGHRIIVARGSKACAETCDDTPETNRSTSSKEGTQPQAMQLAHLGHNHGADPTKPNTKLSVMVMEAGVIFHSILIGLTLVVAGDSFYKTLLVVIVFHQFFEGLALGARIALLPGRIFPSKTIMAGTFALITPIGMAIGMGVLHSFNGNERSTLIALGTLDALSAGILVWVGVVDMWARDWVIEGGDMIDAPVMRVLMGGLALVAGMVLMGVLGKWA</sequence>
<dbReference type="GO" id="GO:0005385">
    <property type="term" value="F:zinc ion transmembrane transporter activity"/>
    <property type="evidence" value="ECO:0007669"/>
    <property type="project" value="TreeGrafter"/>
</dbReference>
<feature type="compositionally biased region" description="Polar residues" evidence="5">
    <location>
        <begin position="301"/>
        <end position="313"/>
    </location>
</feature>
<keyword evidence="9" id="KW-1185">Reference proteome</keyword>
<evidence type="ECO:0000256" key="3">
    <source>
        <dbReference type="ARBA" id="ARBA00022989"/>
    </source>
</evidence>
<dbReference type="EMBL" id="ML742082">
    <property type="protein sequence ID" value="KAE8150915.1"/>
    <property type="molecule type" value="Genomic_DNA"/>
</dbReference>
<comment type="subcellular location">
    <subcellularLocation>
        <location evidence="1">Membrane</location>
        <topology evidence="1">Multi-pass membrane protein</topology>
    </subcellularLocation>
</comment>
<feature type="transmembrane region" description="Helical" evidence="6">
    <location>
        <begin position="187"/>
        <end position="208"/>
    </location>
</feature>
<gene>
    <name evidence="8" type="ORF">BDV25DRAFT_129172</name>
</gene>
<evidence type="ECO:0000313" key="8">
    <source>
        <dbReference type="EMBL" id="KAE8150915.1"/>
    </source>
</evidence>
<dbReference type="Pfam" id="PF02535">
    <property type="entry name" value="Zip"/>
    <property type="match status" value="1"/>
</dbReference>
<dbReference type="OrthoDB" id="448280at2759"/>
<dbReference type="AlphaFoldDB" id="A0A5N6TX01"/>
<protein>
    <submittedName>
        <fullName evidence="8">ZIP zinc transporter-domain-containing protein</fullName>
    </submittedName>
</protein>
<feature type="transmembrane region" description="Helical" evidence="6">
    <location>
        <begin position="428"/>
        <end position="449"/>
    </location>
</feature>
<feature type="region of interest" description="Disordered" evidence="5">
    <location>
        <begin position="294"/>
        <end position="313"/>
    </location>
</feature>
<feature type="transmembrane region" description="Helical" evidence="6">
    <location>
        <begin position="400"/>
        <end position="422"/>
    </location>
</feature>